<gene>
    <name evidence="2" type="ORF">AYR66_12310</name>
</gene>
<dbReference type="OrthoDB" id="9763857at2"/>
<organism evidence="2 3">
    <name type="scientific">Noviherbaspirillum denitrificans</name>
    <dbReference type="NCBI Taxonomy" id="1968433"/>
    <lineage>
        <taxon>Bacteria</taxon>
        <taxon>Pseudomonadati</taxon>
        <taxon>Pseudomonadota</taxon>
        <taxon>Betaproteobacteria</taxon>
        <taxon>Burkholderiales</taxon>
        <taxon>Oxalobacteraceae</taxon>
        <taxon>Noviherbaspirillum</taxon>
    </lineage>
</organism>
<dbReference type="Pfam" id="PF01966">
    <property type="entry name" value="HD"/>
    <property type="match status" value="1"/>
</dbReference>
<proteinExistence type="predicted"/>
<dbReference type="PROSITE" id="PS51832">
    <property type="entry name" value="HD_GYP"/>
    <property type="match status" value="2"/>
</dbReference>
<protein>
    <recommendedName>
        <fullName evidence="1">HD-GYP domain-containing protein</fullName>
    </recommendedName>
</protein>
<dbReference type="RefSeq" id="WP_088707051.1">
    <property type="nucleotide sequence ID" value="NZ_LSTO01000001.1"/>
</dbReference>
<dbReference type="InterPro" id="IPR037522">
    <property type="entry name" value="HD_GYP_dom"/>
</dbReference>
<dbReference type="SUPFAM" id="SSF109604">
    <property type="entry name" value="HD-domain/PDEase-like"/>
    <property type="match status" value="2"/>
</dbReference>
<evidence type="ECO:0000313" key="2">
    <source>
        <dbReference type="EMBL" id="OWW20163.1"/>
    </source>
</evidence>
<dbReference type="AlphaFoldDB" id="A0A254THW9"/>
<dbReference type="InterPro" id="IPR052020">
    <property type="entry name" value="Cyclic_di-GMP/3'3'-cGAMP_PDE"/>
</dbReference>
<accession>A0A254THW9</accession>
<dbReference type="CDD" id="cd00077">
    <property type="entry name" value="HDc"/>
    <property type="match status" value="1"/>
</dbReference>
<dbReference type="GO" id="GO:0008081">
    <property type="term" value="F:phosphoric diester hydrolase activity"/>
    <property type="evidence" value="ECO:0007669"/>
    <property type="project" value="UniProtKB-ARBA"/>
</dbReference>
<evidence type="ECO:0000259" key="1">
    <source>
        <dbReference type="PROSITE" id="PS51832"/>
    </source>
</evidence>
<comment type="caution">
    <text evidence="2">The sequence shown here is derived from an EMBL/GenBank/DDBJ whole genome shotgun (WGS) entry which is preliminary data.</text>
</comment>
<keyword evidence="3" id="KW-1185">Reference proteome</keyword>
<feature type="domain" description="HD-GYP" evidence="1">
    <location>
        <begin position="12"/>
        <end position="209"/>
    </location>
</feature>
<dbReference type="InterPro" id="IPR006674">
    <property type="entry name" value="HD_domain"/>
</dbReference>
<sequence>MEVGGRADSSAIIVNSFDMVLSFARAMDLLHPAVSEHHLRVAYVSACIAEEIGLSDAEVQDILVAAAMHDVAAACAPQTRPLLDRALDSDAAGDIGSDLHDHGLECSRMLAGFAPFARAARVIRFHHVDWNHGAGRYFDECRVPLESHILRLADRVAVLPPAGEPALVHAKDIRASIRSRAGDHFHPHLVDAFEQVSARESFWLDLASKHKEALLKERFGGGALRLDGDNLHALAKVFAAIVDYRSAYTAAHSSGVAKASELLASRAGLPSPRVRLVGVAGYLHDLGKLAVPPELLEKPGKLTDDEMLLIRQHPYYTQQILSAVPGLEDVTAWAALHHERLDGTGYPFRELQIPFEARIVAVADIFTALTEDRPYRAGMKKEECMDVLYKMARDGAIDGEVVSLLQGDEFGNPSGIAAPERINGLFPLTA</sequence>
<dbReference type="Pfam" id="PF13487">
    <property type="entry name" value="HD_5"/>
    <property type="match status" value="1"/>
</dbReference>
<reference evidence="2 3" key="1">
    <citation type="submission" date="2016-02" db="EMBL/GenBank/DDBJ databases">
        <authorList>
            <person name="Wen L."/>
            <person name="He K."/>
            <person name="Yang H."/>
        </authorList>
    </citation>
    <scope>NUCLEOTIDE SEQUENCE [LARGE SCALE GENOMIC DNA]</scope>
    <source>
        <strain evidence="2 3">TSA40</strain>
    </source>
</reference>
<dbReference type="Gene3D" id="1.10.3210.10">
    <property type="entry name" value="Hypothetical protein af1432"/>
    <property type="match status" value="2"/>
</dbReference>
<dbReference type="InterPro" id="IPR003607">
    <property type="entry name" value="HD/PDEase_dom"/>
</dbReference>
<evidence type="ECO:0000313" key="3">
    <source>
        <dbReference type="Proteomes" id="UP000197535"/>
    </source>
</evidence>
<name>A0A254THW9_9BURK</name>
<feature type="domain" description="HD-GYP" evidence="1">
    <location>
        <begin position="227"/>
        <end position="420"/>
    </location>
</feature>
<dbReference type="PANTHER" id="PTHR45228">
    <property type="entry name" value="CYCLIC DI-GMP PHOSPHODIESTERASE TM_0186-RELATED"/>
    <property type="match status" value="1"/>
</dbReference>
<dbReference type="Proteomes" id="UP000197535">
    <property type="component" value="Unassembled WGS sequence"/>
</dbReference>
<dbReference type="PANTHER" id="PTHR45228:SF1">
    <property type="entry name" value="CYCLIC DI-GMP PHOSPHODIESTERASE TM_0186"/>
    <property type="match status" value="1"/>
</dbReference>
<dbReference type="EMBL" id="LSTO01000001">
    <property type="protein sequence ID" value="OWW20163.1"/>
    <property type="molecule type" value="Genomic_DNA"/>
</dbReference>
<dbReference type="SMART" id="SM00471">
    <property type="entry name" value="HDc"/>
    <property type="match status" value="2"/>
</dbReference>